<sequence length="113" mass="12015">MTWDEFLAACIPQPASILVEAYEGSGAYGDVYGPATTVDGCVVEDTRRLVRVQTQDAAGAEQVSQTTVAAPPGTVAPPGSRVTVRGRTTRVLVASWLDAHGHDLPEHWELALE</sequence>
<protein>
    <submittedName>
        <fullName evidence="2">Uncharacterized protein</fullName>
    </submittedName>
</protein>
<evidence type="ECO:0000256" key="1">
    <source>
        <dbReference type="SAM" id="MobiDB-lite"/>
    </source>
</evidence>
<organism evidence="2 3">
    <name type="scientific">Polymorphospora rubra</name>
    <dbReference type="NCBI Taxonomy" id="338584"/>
    <lineage>
        <taxon>Bacteria</taxon>
        <taxon>Bacillati</taxon>
        <taxon>Actinomycetota</taxon>
        <taxon>Actinomycetes</taxon>
        <taxon>Micromonosporales</taxon>
        <taxon>Micromonosporaceae</taxon>
        <taxon>Polymorphospora</taxon>
    </lineage>
</organism>
<evidence type="ECO:0000313" key="2">
    <source>
        <dbReference type="EMBL" id="BCJ64148.1"/>
    </source>
</evidence>
<feature type="compositionally biased region" description="Low complexity" evidence="1">
    <location>
        <begin position="66"/>
        <end position="80"/>
    </location>
</feature>
<dbReference type="AlphaFoldDB" id="A0A810MXS5"/>
<reference evidence="2" key="1">
    <citation type="submission" date="2020-08" db="EMBL/GenBank/DDBJ databases">
        <title>Whole genome shotgun sequence of Polymorphospora rubra NBRC 101157.</title>
        <authorList>
            <person name="Komaki H."/>
            <person name="Tamura T."/>
        </authorList>
    </citation>
    <scope>NUCLEOTIDE SEQUENCE</scope>
    <source>
        <strain evidence="2">NBRC 101157</strain>
    </source>
</reference>
<dbReference type="KEGG" id="pry:Prubr_11690"/>
<dbReference type="RefSeq" id="WP_212822310.1">
    <property type="nucleotide sequence ID" value="NZ_AP023359.1"/>
</dbReference>
<name>A0A810MXS5_9ACTN</name>
<keyword evidence="3" id="KW-1185">Reference proteome</keyword>
<evidence type="ECO:0000313" key="3">
    <source>
        <dbReference type="Proteomes" id="UP000680866"/>
    </source>
</evidence>
<dbReference type="Proteomes" id="UP000680866">
    <property type="component" value="Chromosome"/>
</dbReference>
<dbReference type="EMBL" id="AP023359">
    <property type="protein sequence ID" value="BCJ64148.1"/>
    <property type="molecule type" value="Genomic_DNA"/>
</dbReference>
<proteinExistence type="predicted"/>
<feature type="region of interest" description="Disordered" evidence="1">
    <location>
        <begin position="60"/>
        <end position="80"/>
    </location>
</feature>
<accession>A0A810MXS5</accession>
<gene>
    <name evidence="2" type="ORF">Prubr_11690</name>
</gene>